<dbReference type="EC" id="5.2.1.8" evidence="2"/>
<evidence type="ECO:0000313" key="7">
    <source>
        <dbReference type="EMBL" id="MBP1999974.1"/>
    </source>
</evidence>
<comment type="catalytic activity">
    <reaction evidence="1">
        <text>[protein]-peptidylproline (omega=180) = [protein]-peptidylproline (omega=0)</text>
        <dbReference type="Rhea" id="RHEA:16237"/>
        <dbReference type="Rhea" id="RHEA-COMP:10747"/>
        <dbReference type="Rhea" id="RHEA-COMP:10748"/>
        <dbReference type="ChEBI" id="CHEBI:83833"/>
        <dbReference type="ChEBI" id="CHEBI:83834"/>
        <dbReference type="EC" id="5.2.1.8"/>
    </reaction>
</comment>
<dbReference type="Gene3D" id="3.10.50.40">
    <property type="match status" value="1"/>
</dbReference>
<dbReference type="SUPFAM" id="SSF109998">
    <property type="entry name" value="Triger factor/SurA peptide-binding domain-like"/>
    <property type="match status" value="1"/>
</dbReference>
<evidence type="ECO:0000256" key="6">
    <source>
        <dbReference type="SAM" id="Phobius"/>
    </source>
</evidence>
<organism evidence="7 8">
    <name type="scientific">Paenibacillus shirakamiensis</name>
    <dbReference type="NCBI Taxonomy" id="1265935"/>
    <lineage>
        <taxon>Bacteria</taxon>
        <taxon>Bacillati</taxon>
        <taxon>Bacillota</taxon>
        <taxon>Bacilli</taxon>
        <taxon>Bacillales</taxon>
        <taxon>Paenibacillaceae</taxon>
        <taxon>Paenibacillus</taxon>
    </lineage>
</organism>
<keyword evidence="5" id="KW-0413">Isomerase</keyword>
<gene>
    <name evidence="7" type="ORF">J2Z69_000993</name>
</gene>
<protein>
    <recommendedName>
        <fullName evidence="2">peptidylprolyl isomerase</fullName>
        <ecNumber evidence="2">5.2.1.8</ecNumber>
    </recommendedName>
</protein>
<keyword evidence="6" id="KW-1133">Transmembrane helix</keyword>
<dbReference type="InterPro" id="IPR046357">
    <property type="entry name" value="PPIase_dom_sf"/>
</dbReference>
<evidence type="ECO:0000313" key="8">
    <source>
        <dbReference type="Proteomes" id="UP001519288"/>
    </source>
</evidence>
<keyword evidence="6" id="KW-0472">Membrane</keyword>
<evidence type="ECO:0000256" key="5">
    <source>
        <dbReference type="ARBA" id="ARBA00023235"/>
    </source>
</evidence>
<feature type="transmembrane region" description="Helical" evidence="6">
    <location>
        <begin position="21"/>
        <end position="39"/>
    </location>
</feature>
<keyword evidence="8" id="KW-1185">Reference proteome</keyword>
<dbReference type="PANTHER" id="PTHR47245:SF1">
    <property type="entry name" value="FOLDASE PROTEIN PRSA"/>
    <property type="match status" value="1"/>
</dbReference>
<comment type="caution">
    <text evidence="7">The sequence shown here is derived from an EMBL/GenBank/DDBJ whole genome shotgun (WGS) entry which is preliminary data.</text>
</comment>
<evidence type="ECO:0000256" key="2">
    <source>
        <dbReference type="ARBA" id="ARBA00013194"/>
    </source>
</evidence>
<evidence type="ECO:0000256" key="1">
    <source>
        <dbReference type="ARBA" id="ARBA00000971"/>
    </source>
</evidence>
<keyword evidence="4" id="KW-0697">Rotamase</keyword>
<evidence type="ECO:0000256" key="3">
    <source>
        <dbReference type="ARBA" id="ARBA00022729"/>
    </source>
</evidence>
<name>A0ABS4JE21_9BACL</name>
<dbReference type="RefSeq" id="WP_209859666.1">
    <property type="nucleotide sequence ID" value="NZ_JAGGLD010000001.1"/>
</dbReference>
<dbReference type="Proteomes" id="UP001519288">
    <property type="component" value="Unassembled WGS sequence"/>
</dbReference>
<proteinExistence type="predicted"/>
<dbReference type="InterPro" id="IPR050245">
    <property type="entry name" value="PrsA_foldase"/>
</dbReference>
<keyword evidence="3" id="KW-0732">Signal</keyword>
<dbReference type="EMBL" id="JAGGLD010000001">
    <property type="protein sequence ID" value="MBP1999974.1"/>
    <property type="molecule type" value="Genomic_DNA"/>
</dbReference>
<dbReference type="PANTHER" id="PTHR47245">
    <property type="entry name" value="PEPTIDYLPROLYL ISOMERASE"/>
    <property type="match status" value="1"/>
</dbReference>
<keyword evidence="6" id="KW-0812">Transmembrane</keyword>
<reference evidence="7 8" key="1">
    <citation type="submission" date="2021-03" db="EMBL/GenBank/DDBJ databases">
        <title>Genomic Encyclopedia of Type Strains, Phase IV (KMG-IV): sequencing the most valuable type-strain genomes for metagenomic binning, comparative biology and taxonomic classification.</title>
        <authorList>
            <person name="Goeker M."/>
        </authorList>
    </citation>
    <scope>NUCLEOTIDE SEQUENCE [LARGE SCALE GENOMIC DNA]</scope>
    <source>
        <strain evidence="7 8">DSM 26806</strain>
    </source>
</reference>
<dbReference type="InterPro" id="IPR027304">
    <property type="entry name" value="Trigger_fact/SurA_dom_sf"/>
</dbReference>
<accession>A0ABS4JE21</accession>
<sequence>MKTITSKVYQRGKLLEMRKKRYVITAIVLFTIIGSAYLFNRLHVSSPDIVMSVNGEQVTKEELQTELGLTSMKGSSKEALHRAEHAIVRFKVQWALAKQLGIVDSSTLDQLRQMENSERQQKQQKQQVVYGVTQLSAHDYQDYALSKSVIELKEKLLADGVITVTNAELKQKYEEVKVSYRKQDAITIHKITVDKRDSDGQVTKSSIQKAREKMEDIERKIANGSDFDVIAKSVNASNQIMVQQFTDKTSRIDENAYSYLLEEAKLLQEGQVGQVLENETELTLIRCISRVPQGYTPLNEIQDRIKIMLTNEKYEKYVDQLVLKAKVITDANK</sequence>
<evidence type="ECO:0000256" key="4">
    <source>
        <dbReference type="ARBA" id="ARBA00023110"/>
    </source>
</evidence>